<evidence type="ECO:0000256" key="1">
    <source>
        <dbReference type="SAM" id="Phobius"/>
    </source>
</evidence>
<organism evidence="2 3">
    <name type="scientific">Cannabis sativa</name>
    <name type="common">Hemp</name>
    <name type="synonym">Marijuana</name>
    <dbReference type="NCBI Taxonomy" id="3483"/>
    <lineage>
        <taxon>Eukaryota</taxon>
        <taxon>Viridiplantae</taxon>
        <taxon>Streptophyta</taxon>
        <taxon>Embryophyta</taxon>
        <taxon>Tracheophyta</taxon>
        <taxon>Spermatophyta</taxon>
        <taxon>Magnoliopsida</taxon>
        <taxon>eudicotyledons</taxon>
        <taxon>Gunneridae</taxon>
        <taxon>Pentapetalae</taxon>
        <taxon>rosids</taxon>
        <taxon>fabids</taxon>
        <taxon>Rosales</taxon>
        <taxon>Cannabaceae</taxon>
        <taxon>Cannabis</taxon>
    </lineage>
</organism>
<dbReference type="AlphaFoldDB" id="A0A7J6G0I9"/>
<keyword evidence="3" id="KW-1185">Reference proteome</keyword>
<gene>
    <name evidence="2" type="ORF">G4B88_022217</name>
</gene>
<dbReference type="EMBL" id="JAATIQ010000162">
    <property type="protein sequence ID" value="KAF4375570.1"/>
    <property type="molecule type" value="Genomic_DNA"/>
</dbReference>
<keyword evidence="1" id="KW-1133">Transmembrane helix</keyword>
<sequence length="148" mass="16155">MPKYTYGVHEHSSKRKKTVPLLAAFAAFPLVPTIEGTFNSSLASPTPCFVPLNRAECGSEQTPASPLFTADASSISLCFTFLAFFSITNIMWFRVNIIHNVDKGKITIFIDGANKFIVNGQGQPVRATSTSNLVSMLPLIQVVTWNLS</sequence>
<name>A0A7J6G0I9_CANSA</name>
<accession>A0A7J6G0I9</accession>
<proteinExistence type="predicted"/>
<dbReference type="Proteomes" id="UP000583929">
    <property type="component" value="Unassembled WGS sequence"/>
</dbReference>
<evidence type="ECO:0000313" key="2">
    <source>
        <dbReference type="EMBL" id="KAF4375570.1"/>
    </source>
</evidence>
<feature type="transmembrane region" description="Helical" evidence="1">
    <location>
        <begin position="72"/>
        <end position="93"/>
    </location>
</feature>
<reference evidence="2 3" key="1">
    <citation type="journal article" date="2020" name="bioRxiv">
        <title>Sequence and annotation of 42 cannabis genomes reveals extensive copy number variation in cannabinoid synthesis and pathogen resistance genes.</title>
        <authorList>
            <person name="Mckernan K.J."/>
            <person name="Helbert Y."/>
            <person name="Kane L.T."/>
            <person name="Ebling H."/>
            <person name="Zhang L."/>
            <person name="Liu B."/>
            <person name="Eaton Z."/>
            <person name="Mclaughlin S."/>
            <person name="Kingan S."/>
            <person name="Baybayan P."/>
            <person name="Concepcion G."/>
            <person name="Jordan M."/>
            <person name="Riva A."/>
            <person name="Barbazuk W."/>
            <person name="Harkins T."/>
        </authorList>
    </citation>
    <scope>NUCLEOTIDE SEQUENCE [LARGE SCALE GENOMIC DNA]</scope>
    <source>
        <strain evidence="3">cv. Jamaican Lion 4</strain>
        <tissue evidence="2">Leaf</tissue>
    </source>
</reference>
<keyword evidence="1" id="KW-0812">Transmembrane</keyword>
<evidence type="ECO:0000313" key="3">
    <source>
        <dbReference type="Proteomes" id="UP000583929"/>
    </source>
</evidence>
<comment type="caution">
    <text evidence="2">The sequence shown here is derived from an EMBL/GenBank/DDBJ whole genome shotgun (WGS) entry which is preliminary data.</text>
</comment>
<protein>
    <submittedName>
        <fullName evidence="2">Uncharacterized protein</fullName>
    </submittedName>
</protein>
<keyword evidence="1" id="KW-0472">Membrane</keyword>